<evidence type="ECO:0000313" key="2">
    <source>
        <dbReference type="Proteomes" id="UP001499878"/>
    </source>
</evidence>
<organism evidence="1 2">
    <name type="scientific">Streptomyces thinghirensis</name>
    <dbReference type="NCBI Taxonomy" id="551547"/>
    <lineage>
        <taxon>Bacteria</taxon>
        <taxon>Bacillati</taxon>
        <taxon>Actinomycetota</taxon>
        <taxon>Actinomycetes</taxon>
        <taxon>Kitasatosporales</taxon>
        <taxon>Streptomycetaceae</taxon>
        <taxon>Streptomyces</taxon>
    </lineage>
</organism>
<proteinExistence type="predicted"/>
<comment type="caution">
    <text evidence="1">The sequence shown here is derived from an EMBL/GenBank/DDBJ whole genome shotgun (WGS) entry which is preliminary data.</text>
</comment>
<protein>
    <submittedName>
        <fullName evidence="1">Uncharacterized protein</fullName>
    </submittedName>
</protein>
<dbReference type="Proteomes" id="UP001499878">
    <property type="component" value="Unassembled WGS sequence"/>
</dbReference>
<accession>A0ABP9TAI7</accession>
<name>A0ABP9TAI7_9ACTN</name>
<evidence type="ECO:0000313" key="1">
    <source>
        <dbReference type="EMBL" id="GAA5213121.1"/>
    </source>
</evidence>
<reference evidence="2" key="1">
    <citation type="journal article" date="2019" name="Int. J. Syst. Evol. Microbiol.">
        <title>The Global Catalogue of Microorganisms (GCM) 10K type strain sequencing project: providing services to taxonomists for standard genome sequencing and annotation.</title>
        <authorList>
            <consortium name="The Broad Institute Genomics Platform"/>
            <consortium name="The Broad Institute Genome Sequencing Center for Infectious Disease"/>
            <person name="Wu L."/>
            <person name="Ma J."/>
        </authorList>
    </citation>
    <scope>NUCLEOTIDE SEQUENCE [LARGE SCALE GENOMIC DNA]</scope>
    <source>
        <strain evidence="2">JCM 18306</strain>
    </source>
</reference>
<keyword evidence="2" id="KW-1185">Reference proteome</keyword>
<sequence>MVGSSREMLHAVAYQNVLRGPFPEPRFYSFAEGGGVVCA</sequence>
<dbReference type="EMBL" id="BAABJR010000014">
    <property type="protein sequence ID" value="GAA5213121.1"/>
    <property type="molecule type" value="Genomic_DNA"/>
</dbReference>
<gene>
    <name evidence="1" type="ORF">GCM10023323_52750</name>
</gene>